<dbReference type="HOGENOM" id="CLU_3068276_0_0_1"/>
<dbReference type="EMBL" id="KB445563">
    <property type="protein sequence ID" value="EMC91791.1"/>
    <property type="molecule type" value="Genomic_DNA"/>
</dbReference>
<name>M2M590_BAUPA</name>
<dbReference type="KEGG" id="bcom:BAUCODRAFT_38931"/>
<accession>M2M590</accession>
<proteinExistence type="predicted"/>
<gene>
    <name evidence="1" type="ORF">BAUCODRAFT_38931</name>
</gene>
<dbReference type="RefSeq" id="XP_007680917.1">
    <property type="nucleotide sequence ID" value="XM_007682727.1"/>
</dbReference>
<dbReference type="AlphaFoldDB" id="M2M590"/>
<organism evidence="1 2">
    <name type="scientific">Baudoinia panamericana (strain UAMH 10762)</name>
    <name type="common">Angels' share fungus</name>
    <name type="synonym">Baudoinia compniacensis (strain UAMH 10762)</name>
    <dbReference type="NCBI Taxonomy" id="717646"/>
    <lineage>
        <taxon>Eukaryota</taxon>
        <taxon>Fungi</taxon>
        <taxon>Dikarya</taxon>
        <taxon>Ascomycota</taxon>
        <taxon>Pezizomycotina</taxon>
        <taxon>Dothideomycetes</taxon>
        <taxon>Dothideomycetidae</taxon>
        <taxon>Mycosphaerellales</taxon>
        <taxon>Teratosphaeriaceae</taxon>
        <taxon>Baudoinia</taxon>
    </lineage>
</organism>
<evidence type="ECO:0000313" key="2">
    <source>
        <dbReference type="Proteomes" id="UP000011761"/>
    </source>
</evidence>
<evidence type="ECO:0000313" key="1">
    <source>
        <dbReference type="EMBL" id="EMC91791.1"/>
    </source>
</evidence>
<sequence length="53" mass="5548">MARGHTSPVGRAANAAVAPSLAIRPQSSPRAQARASLARQCLYNSLICSLEDL</sequence>
<keyword evidence="2" id="KW-1185">Reference proteome</keyword>
<reference evidence="1 2" key="1">
    <citation type="journal article" date="2012" name="PLoS Pathog.">
        <title>Diverse lifestyles and strategies of plant pathogenesis encoded in the genomes of eighteen Dothideomycetes fungi.</title>
        <authorList>
            <person name="Ohm R.A."/>
            <person name="Feau N."/>
            <person name="Henrissat B."/>
            <person name="Schoch C.L."/>
            <person name="Horwitz B.A."/>
            <person name="Barry K.W."/>
            <person name="Condon B.J."/>
            <person name="Copeland A.C."/>
            <person name="Dhillon B."/>
            <person name="Glaser F."/>
            <person name="Hesse C.N."/>
            <person name="Kosti I."/>
            <person name="LaButti K."/>
            <person name="Lindquist E.A."/>
            <person name="Lucas S."/>
            <person name="Salamov A.A."/>
            <person name="Bradshaw R.E."/>
            <person name="Ciuffetti L."/>
            <person name="Hamelin R.C."/>
            <person name="Kema G.H.J."/>
            <person name="Lawrence C."/>
            <person name="Scott J.A."/>
            <person name="Spatafora J.W."/>
            <person name="Turgeon B.G."/>
            <person name="de Wit P.J.G.M."/>
            <person name="Zhong S."/>
            <person name="Goodwin S.B."/>
            <person name="Grigoriev I.V."/>
        </authorList>
    </citation>
    <scope>NUCLEOTIDE SEQUENCE [LARGE SCALE GENOMIC DNA]</scope>
    <source>
        <strain evidence="1 2">UAMH 10762</strain>
    </source>
</reference>
<dbReference type="Proteomes" id="UP000011761">
    <property type="component" value="Unassembled WGS sequence"/>
</dbReference>
<protein>
    <submittedName>
        <fullName evidence="1">Uncharacterized protein</fullName>
    </submittedName>
</protein>
<dbReference type="GeneID" id="19113665"/>